<feature type="transmembrane region" description="Helical" evidence="2">
    <location>
        <begin position="227"/>
        <end position="248"/>
    </location>
</feature>
<sequence length="446" mass="50751">MDDKMRLILKCLLVVASLLSLKVLSYEPQLTVEQCARFNQEAANIQLLIKTASGVQHRQLSNRAGRLKERIEVFCQNPTELESQIVVALKVPVKLAISGQAQTENNAHSQLSSYRDQRKQQAWQRFYQRPPHCDSYKNNMAELVRCSDEQAAQKLLFERQWAIRHPVKTAFTTEPKHAEQEQKISDVINTHTKVVKASKPKVDLRDPSLYVSSVSKVEDISSGFIPLWQYIGEYVIAVILLLVFLFVIKLTSPYITRMAKRHFSDHYLKSTLRKGLLKTHYSLHHNLMLPTANGNIKLDQVITSKHGVFLIVSQSQLGDVYADRHSETWIERNKKHEAHFTNPLKCLDQRLSLLRELIGLDDEVIGLIVFNQEVTFKTPTPAEVCLLAQLINRIDCYQSNVLDVAKVEKINRLLIAYSASNTGTVAKKPDDESKPLTTESLSNTAE</sequence>
<dbReference type="Pfam" id="PF08378">
    <property type="entry name" value="NERD"/>
    <property type="match status" value="1"/>
</dbReference>
<evidence type="ECO:0000313" key="5">
    <source>
        <dbReference type="Proteomes" id="UP000615755"/>
    </source>
</evidence>
<dbReference type="EMBL" id="AQGV01000015">
    <property type="protein sequence ID" value="MBE0370988.1"/>
    <property type="molecule type" value="Genomic_DNA"/>
</dbReference>
<accession>A0ABR9EJ39</accession>
<keyword evidence="5" id="KW-1185">Reference proteome</keyword>
<dbReference type="PROSITE" id="PS50965">
    <property type="entry name" value="NERD"/>
    <property type="match status" value="1"/>
</dbReference>
<dbReference type="InterPro" id="IPR011528">
    <property type="entry name" value="NERD"/>
</dbReference>
<evidence type="ECO:0000256" key="2">
    <source>
        <dbReference type="SAM" id="Phobius"/>
    </source>
</evidence>
<feature type="compositionally biased region" description="Polar residues" evidence="1">
    <location>
        <begin position="435"/>
        <end position="446"/>
    </location>
</feature>
<keyword evidence="2" id="KW-0812">Transmembrane</keyword>
<keyword evidence="2" id="KW-1133">Transmembrane helix</keyword>
<evidence type="ECO:0000256" key="1">
    <source>
        <dbReference type="SAM" id="MobiDB-lite"/>
    </source>
</evidence>
<evidence type="ECO:0000259" key="3">
    <source>
        <dbReference type="PROSITE" id="PS50965"/>
    </source>
</evidence>
<feature type="domain" description="NERD" evidence="3">
    <location>
        <begin position="261"/>
        <end position="377"/>
    </location>
</feature>
<gene>
    <name evidence="4" type="ORF">PAUR_b1137</name>
</gene>
<protein>
    <recommendedName>
        <fullName evidence="3">NERD domain-containing protein</fullName>
    </recommendedName>
</protein>
<reference evidence="4 5" key="1">
    <citation type="submission" date="2015-03" db="EMBL/GenBank/DDBJ databases">
        <title>Genome sequence of Pseudoalteromonas aurantia.</title>
        <authorList>
            <person name="Xie B.-B."/>
            <person name="Rong J.-C."/>
            <person name="Qin Q.-L."/>
            <person name="Zhang Y.-Z."/>
        </authorList>
    </citation>
    <scope>NUCLEOTIDE SEQUENCE [LARGE SCALE GENOMIC DNA]</scope>
    <source>
        <strain evidence="4 5">208</strain>
    </source>
</reference>
<proteinExistence type="predicted"/>
<organism evidence="4 5">
    <name type="scientific">Pseudoalteromonas aurantia 208</name>
    <dbReference type="NCBI Taxonomy" id="1314867"/>
    <lineage>
        <taxon>Bacteria</taxon>
        <taxon>Pseudomonadati</taxon>
        <taxon>Pseudomonadota</taxon>
        <taxon>Gammaproteobacteria</taxon>
        <taxon>Alteromonadales</taxon>
        <taxon>Pseudoalteromonadaceae</taxon>
        <taxon>Pseudoalteromonas</taxon>
    </lineage>
</organism>
<dbReference type="Proteomes" id="UP000615755">
    <property type="component" value="Unassembled WGS sequence"/>
</dbReference>
<evidence type="ECO:0000313" key="4">
    <source>
        <dbReference type="EMBL" id="MBE0370988.1"/>
    </source>
</evidence>
<name>A0ABR9EJ39_9GAMM</name>
<keyword evidence="2" id="KW-0472">Membrane</keyword>
<feature type="region of interest" description="Disordered" evidence="1">
    <location>
        <begin position="424"/>
        <end position="446"/>
    </location>
</feature>
<comment type="caution">
    <text evidence="4">The sequence shown here is derived from an EMBL/GenBank/DDBJ whole genome shotgun (WGS) entry which is preliminary data.</text>
</comment>